<keyword evidence="1" id="KW-0472">Membrane</keyword>
<feature type="transmembrane region" description="Helical" evidence="1">
    <location>
        <begin position="5"/>
        <end position="23"/>
    </location>
</feature>
<organism evidence="2 3">
    <name type="scientific">Paractinoplanes lichenicola</name>
    <dbReference type="NCBI Taxonomy" id="2802976"/>
    <lineage>
        <taxon>Bacteria</taxon>
        <taxon>Bacillati</taxon>
        <taxon>Actinomycetota</taxon>
        <taxon>Actinomycetes</taxon>
        <taxon>Micromonosporales</taxon>
        <taxon>Micromonosporaceae</taxon>
        <taxon>Paractinoplanes</taxon>
    </lineage>
</organism>
<gene>
    <name evidence="2" type="ORF">JKJ07_09240</name>
</gene>
<feature type="transmembrane region" description="Helical" evidence="1">
    <location>
        <begin position="35"/>
        <end position="56"/>
    </location>
</feature>
<proteinExistence type="predicted"/>
<comment type="caution">
    <text evidence="2">The sequence shown here is derived from an EMBL/GenBank/DDBJ whole genome shotgun (WGS) entry which is preliminary data.</text>
</comment>
<keyword evidence="1" id="KW-0812">Transmembrane</keyword>
<keyword evidence="3" id="KW-1185">Reference proteome</keyword>
<reference evidence="2 3" key="1">
    <citation type="submission" date="2021-01" db="EMBL/GenBank/DDBJ databases">
        <title>Actinoplanes sp. nov. LDG1-01 isolated from lichen.</title>
        <authorList>
            <person name="Saeng-In P."/>
            <person name="Phongsopitanun W."/>
            <person name="Kanchanasin P."/>
            <person name="Yuki M."/>
            <person name="Kudo T."/>
            <person name="Ohkuma M."/>
            <person name="Tanasupawat S."/>
        </authorList>
    </citation>
    <scope>NUCLEOTIDE SEQUENCE [LARGE SCALE GENOMIC DNA]</scope>
    <source>
        <strain evidence="2 3">LDG1-01</strain>
    </source>
</reference>
<dbReference type="Proteomes" id="UP000598996">
    <property type="component" value="Unassembled WGS sequence"/>
</dbReference>
<feature type="transmembrane region" description="Helical" evidence="1">
    <location>
        <begin position="63"/>
        <end position="80"/>
    </location>
</feature>
<keyword evidence="1" id="KW-1133">Transmembrane helix</keyword>
<dbReference type="EMBL" id="JAENHO010000003">
    <property type="protein sequence ID" value="MBL7254494.1"/>
    <property type="molecule type" value="Genomic_DNA"/>
</dbReference>
<sequence length="120" mass="12489">MILPLVVRAAVAVFAYGTVVHVFQLATGGYPGMPGWLATYFVSLTFLDALAAVLLLRQPVVGLYLGGLILVTDAAANFYANYVVDTSPGVTAGRIGQAVITLLAVGLVVLTPRTARALRG</sequence>
<protein>
    <recommendedName>
        <fullName evidence="4">DoxX family protein</fullName>
    </recommendedName>
</protein>
<evidence type="ECO:0008006" key="4">
    <source>
        <dbReference type="Google" id="ProtNLM"/>
    </source>
</evidence>
<evidence type="ECO:0000313" key="2">
    <source>
        <dbReference type="EMBL" id="MBL7254494.1"/>
    </source>
</evidence>
<evidence type="ECO:0000256" key="1">
    <source>
        <dbReference type="SAM" id="Phobius"/>
    </source>
</evidence>
<feature type="transmembrane region" description="Helical" evidence="1">
    <location>
        <begin position="92"/>
        <end position="110"/>
    </location>
</feature>
<name>A0ABS1VIK2_9ACTN</name>
<evidence type="ECO:0000313" key="3">
    <source>
        <dbReference type="Proteomes" id="UP000598996"/>
    </source>
</evidence>
<accession>A0ABS1VIK2</accession>